<gene>
    <name evidence="4" type="ORF">BC102111_01553</name>
</gene>
<feature type="compositionally biased region" description="Low complexity" evidence="2">
    <location>
        <begin position="332"/>
        <end position="371"/>
    </location>
</feature>
<sequence length="371" mass="39904">MEMSKAKKSKSGRKVLTTKNSARSNSRRHREFFAANQVYDHDTHHVSDHPIRIGLSSSSVSPMTVEETFAQASSIGYDGVEIMVTHNAETRDVDLITGLAADTGLDVMSLHAPTLLFLPRVLHKDHWEKLRITANLAREVGATTVVLHPPFRWQGAYARGFVDGVRKVSEETGVVLAVENMYPWRAGVREILVYYPDWNPLDEDYDALTFDFSHASTAGMNALDTVAEIFPRLRHVHLTDGAGSLKDEHLVPGAGTMPVAETLQYLAKHNWSGDVVVEVNTRFVAKKSTREQMLADSLAFARKHLGLNGVPGEGSGSAGSGTGAAGAGAPDGGTSHSEPTTPGEATPAETSPEPGTSHRSASSKRASADAS</sequence>
<dbReference type="GO" id="GO:0016853">
    <property type="term" value="F:isomerase activity"/>
    <property type="evidence" value="ECO:0007669"/>
    <property type="project" value="UniProtKB-KW"/>
</dbReference>
<evidence type="ECO:0000259" key="3">
    <source>
        <dbReference type="Pfam" id="PF01261"/>
    </source>
</evidence>
<feature type="compositionally biased region" description="Gly residues" evidence="2">
    <location>
        <begin position="311"/>
        <end position="331"/>
    </location>
</feature>
<feature type="region of interest" description="Disordered" evidence="2">
    <location>
        <begin position="1"/>
        <end position="27"/>
    </location>
</feature>
<evidence type="ECO:0000313" key="4">
    <source>
        <dbReference type="EMBL" id="SMX78381.1"/>
    </source>
</evidence>
<feature type="region of interest" description="Disordered" evidence="2">
    <location>
        <begin position="311"/>
        <end position="371"/>
    </location>
</feature>
<keyword evidence="1" id="KW-0119">Carbohydrate metabolism</keyword>
<accession>A0A2H1ITC5</accession>
<feature type="domain" description="Xylose isomerase-like TIM barrel" evidence="3">
    <location>
        <begin position="69"/>
        <end position="303"/>
    </location>
</feature>
<dbReference type="Gene3D" id="3.20.20.150">
    <property type="entry name" value="Divalent-metal-dependent TIM barrel enzymes"/>
    <property type="match status" value="1"/>
</dbReference>
<feature type="compositionally biased region" description="Basic residues" evidence="2">
    <location>
        <begin position="1"/>
        <end position="13"/>
    </location>
</feature>
<dbReference type="EMBL" id="FXZC01000003">
    <property type="protein sequence ID" value="SMX78381.1"/>
    <property type="molecule type" value="Genomic_DNA"/>
</dbReference>
<dbReference type="InterPro" id="IPR050312">
    <property type="entry name" value="IolE/XylAMocC-like"/>
</dbReference>
<protein>
    <submittedName>
        <fullName evidence="4">Sugar phosphate isomerase/epimerase</fullName>
    </submittedName>
</protein>
<evidence type="ECO:0000256" key="2">
    <source>
        <dbReference type="SAM" id="MobiDB-lite"/>
    </source>
</evidence>
<evidence type="ECO:0000256" key="1">
    <source>
        <dbReference type="ARBA" id="ARBA00023277"/>
    </source>
</evidence>
<dbReference type="AlphaFoldDB" id="A0A2H1ITC5"/>
<organism evidence="4 5">
    <name type="scientific">Brevibacterium casei CIP 102111</name>
    <dbReference type="NCBI Taxonomy" id="1255625"/>
    <lineage>
        <taxon>Bacteria</taxon>
        <taxon>Bacillati</taxon>
        <taxon>Actinomycetota</taxon>
        <taxon>Actinomycetes</taxon>
        <taxon>Micrococcales</taxon>
        <taxon>Brevibacteriaceae</taxon>
        <taxon>Brevibacterium</taxon>
    </lineage>
</organism>
<dbReference type="PANTHER" id="PTHR12110:SF47">
    <property type="match status" value="1"/>
</dbReference>
<keyword evidence="4" id="KW-0413">Isomerase</keyword>
<name>A0A2H1ITC5_9MICO</name>
<reference evidence="4 5" key="1">
    <citation type="submission" date="2017-03" db="EMBL/GenBank/DDBJ databases">
        <authorList>
            <person name="Afonso C.L."/>
            <person name="Miller P.J."/>
            <person name="Scott M.A."/>
            <person name="Spackman E."/>
            <person name="Goraichik I."/>
            <person name="Dimitrov K.M."/>
            <person name="Suarez D.L."/>
            <person name="Swayne D.E."/>
        </authorList>
    </citation>
    <scope>NUCLEOTIDE SEQUENCE [LARGE SCALE GENOMIC DNA]</scope>
    <source>
        <strain evidence="4 5">CIP 102111</strain>
    </source>
</reference>
<dbReference type="InterPro" id="IPR013022">
    <property type="entry name" value="Xyl_isomerase-like_TIM-brl"/>
</dbReference>
<dbReference type="InterPro" id="IPR036237">
    <property type="entry name" value="Xyl_isomerase-like_sf"/>
</dbReference>
<dbReference type="SUPFAM" id="SSF51658">
    <property type="entry name" value="Xylose isomerase-like"/>
    <property type="match status" value="1"/>
</dbReference>
<proteinExistence type="predicted"/>
<evidence type="ECO:0000313" key="5">
    <source>
        <dbReference type="Proteomes" id="UP000234333"/>
    </source>
</evidence>
<dbReference type="PANTHER" id="PTHR12110">
    <property type="entry name" value="HYDROXYPYRUVATE ISOMERASE"/>
    <property type="match status" value="1"/>
</dbReference>
<dbReference type="Pfam" id="PF01261">
    <property type="entry name" value="AP_endonuc_2"/>
    <property type="match status" value="1"/>
</dbReference>
<dbReference type="Proteomes" id="UP000234333">
    <property type="component" value="Unassembled WGS sequence"/>
</dbReference>